<accession>A0A4Z1G1Y4</accession>
<dbReference type="Proteomes" id="UP000297910">
    <property type="component" value="Unassembled WGS sequence"/>
</dbReference>
<feature type="region of interest" description="Disordered" evidence="1">
    <location>
        <begin position="1"/>
        <end position="31"/>
    </location>
</feature>
<feature type="compositionally biased region" description="Polar residues" evidence="1">
    <location>
        <begin position="1"/>
        <end position="18"/>
    </location>
</feature>
<dbReference type="AlphaFoldDB" id="A0A4Z1G1Y4"/>
<gene>
    <name evidence="2" type="ORF">BPAE_0015g00360</name>
</gene>
<organism evidence="2 3">
    <name type="scientific">Botrytis paeoniae</name>
    <dbReference type="NCBI Taxonomy" id="278948"/>
    <lineage>
        <taxon>Eukaryota</taxon>
        <taxon>Fungi</taxon>
        <taxon>Dikarya</taxon>
        <taxon>Ascomycota</taxon>
        <taxon>Pezizomycotina</taxon>
        <taxon>Leotiomycetes</taxon>
        <taxon>Helotiales</taxon>
        <taxon>Sclerotiniaceae</taxon>
        <taxon>Botrytis</taxon>
    </lineage>
</organism>
<evidence type="ECO:0000256" key="1">
    <source>
        <dbReference type="SAM" id="MobiDB-lite"/>
    </source>
</evidence>
<name>A0A4Z1G1Y4_9HELO</name>
<protein>
    <submittedName>
        <fullName evidence="2">Uncharacterized protein</fullName>
    </submittedName>
</protein>
<comment type="caution">
    <text evidence="2">The sequence shown here is derived from an EMBL/GenBank/DDBJ whole genome shotgun (WGS) entry which is preliminary data.</text>
</comment>
<sequence>MAGFQSSATRSDQGQMRGTTPPHHKHLPHSSSSTFVAYLARVGYKILQTSRQMPSQSGVILARWPKA</sequence>
<keyword evidence="3" id="KW-1185">Reference proteome</keyword>
<proteinExistence type="predicted"/>
<reference evidence="2 3" key="1">
    <citation type="submission" date="2017-12" db="EMBL/GenBank/DDBJ databases">
        <title>Comparative genomics of Botrytis spp.</title>
        <authorList>
            <person name="Valero-Jimenez C.A."/>
            <person name="Tapia P."/>
            <person name="Veloso J."/>
            <person name="Silva-Moreno E."/>
            <person name="Staats M."/>
            <person name="Valdes J.H."/>
            <person name="Van Kan J.A.L."/>
        </authorList>
    </citation>
    <scope>NUCLEOTIDE SEQUENCE [LARGE SCALE GENOMIC DNA]</scope>
    <source>
        <strain evidence="2 3">Bp0003</strain>
    </source>
</reference>
<evidence type="ECO:0000313" key="2">
    <source>
        <dbReference type="EMBL" id="TGO29392.1"/>
    </source>
</evidence>
<dbReference type="EMBL" id="PQXI01000015">
    <property type="protein sequence ID" value="TGO29392.1"/>
    <property type="molecule type" value="Genomic_DNA"/>
</dbReference>
<evidence type="ECO:0000313" key="3">
    <source>
        <dbReference type="Proteomes" id="UP000297910"/>
    </source>
</evidence>